<evidence type="ECO:0000256" key="3">
    <source>
        <dbReference type="ARBA" id="ARBA00022475"/>
    </source>
</evidence>
<keyword evidence="5 7" id="KW-1133">Transmembrane helix</keyword>
<feature type="compositionally biased region" description="Basic residues" evidence="8">
    <location>
        <begin position="21"/>
        <end position="31"/>
    </location>
</feature>
<feature type="transmembrane region" description="Helical" evidence="7">
    <location>
        <begin position="286"/>
        <end position="309"/>
    </location>
</feature>
<feature type="domain" description="ABC transmembrane type-1" evidence="9">
    <location>
        <begin position="126"/>
        <end position="352"/>
    </location>
</feature>
<protein>
    <submittedName>
        <fullName evidence="10">Peptide/nickel transport system permease protein</fullName>
    </submittedName>
</protein>
<dbReference type="RefSeq" id="WP_204082840.1">
    <property type="nucleotide sequence ID" value="NZ_BOND01000020.1"/>
</dbReference>
<comment type="subcellular location">
    <subcellularLocation>
        <location evidence="1 7">Cell membrane</location>
        <topology evidence="1 7">Multi-pass membrane protein</topology>
    </subcellularLocation>
</comment>
<name>A0A1H3RWL6_9ACTN</name>
<feature type="transmembrane region" description="Helical" evidence="7">
    <location>
        <begin position="38"/>
        <end position="59"/>
    </location>
</feature>
<evidence type="ECO:0000313" key="11">
    <source>
        <dbReference type="Proteomes" id="UP000199632"/>
    </source>
</evidence>
<dbReference type="InterPro" id="IPR035906">
    <property type="entry name" value="MetI-like_sf"/>
</dbReference>
<dbReference type="AlphaFoldDB" id="A0A1H3RWL6"/>
<feature type="region of interest" description="Disordered" evidence="8">
    <location>
        <begin position="1"/>
        <end position="31"/>
    </location>
</feature>
<dbReference type="STRING" id="137265.SAMN05421684_4229"/>
<reference evidence="11" key="1">
    <citation type="submission" date="2016-10" db="EMBL/GenBank/DDBJ databases">
        <authorList>
            <person name="Varghese N."/>
            <person name="Submissions S."/>
        </authorList>
    </citation>
    <scope>NUCLEOTIDE SEQUENCE [LARGE SCALE GENOMIC DNA]</scope>
    <source>
        <strain evidence="11">DSM 44718</strain>
    </source>
</reference>
<evidence type="ECO:0000256" key="6">
    <source>
        <dbReference type="ARBA" id="ARBA00023136"/>
    </source>
</evidence>
<dbReference type="GO" id="GO:0071916">
    <property type="term" value="F:dipeptide transmembrane transporter activity"/>
    <property type="evidence" value="ECO:0007669"/>
    <property type="project" value="TreeGrafter"/>
</dbReference>
<evidence type="ECO:0000256" key="7">
    <source>
        <dbReference type="RuleBase" id="RU363032"/>
    </source>
</evidence>
<dbReference type="CDD" id="cd06261">
    <property type="entry name" value="TM_PBP2"/>
    <property type="match status" value="1"/>
</dbReference>
<dbReference type="Gene3D" id="1.10.3720.10">
    <property type="entry name" value="MetI-like"/>
    <property type="match status" value="1"/>
</dbReference>
<dbReference type="InterPro" id="IPR000515">
    <property type="entry name" value="MetI-like"/>
</dbReference>
<evidence type="ECO:0000313" key="10">
    <source>
        <dbReference type="EMBL" id="SDZ29249.1"/>
    </source>
</evidence>
<dbReference type="PANTHER" id="PTHR43163:SF8">
    <property type="entry name" value="D,D-DIPEPTIDE TRANSPORT SYSTEM PERMEASE PROTEIN DDPB-RELATED"/>
    <property type="match status" value="1"/>
</dbReference>
<proteinExistence type="inferred from homology"/>
<dbReference type="Pfam" id="PF00528">
    <property type="entry name" value="BPD_transp_1"/>
    <property type="match status" value="1"/>
</dbReference>
<dbReference type="PROSITE" id="PS50928">
    <property type="entry name" value="ABC_TM1"/>
    <property type="match status" value="1"/>
</dbReference>
<sequence length="367" mass="39254">MTDQVVTPAPPDGAAADTRRPLRRGRRGGRRRSITRRLVTLPFLLLGMTLLMFLISRFLPADPAVAFLGNNGADNQQAVDAFNAKYGLDRPLWEQYWIYLDRLLHGDLGTSISTSRPVADELAAAFPATLELAVAALLVSLLIGIPLGILAAARRSSLLDRLTGGFTLLGVSMPPFVLALLALQVLYLRLGWVAGPGRLDPFLDPPPTVTGVMTVDALLAGQPAVALDVLHHLVLPAVVLGIIHGAFFARVVRSTMVDALRGDFVRTARGKGLPGRLIVGRHAFRFALIPTLSLVGLTFGELFAGAITVETITGWPGVGRYMYNAATKLDFPAVMAGTLLIGVAYVLVNLVVDLLYGVADPRVEEAS</sequence>
<evidence type="ECO:0000256" key="2">
    <source>
        <dbReference type="ARBA" id="ARBA00022448"/>
    </source>
</evidence>
<comment type="similarity">
    <text evidence="7">Belongs to the binding-protein-dependent transport system permease family.</text>
</comment>
<dbReference type="PANTHER" id="PTHR43163">
    <property type="entry name" value="DIPEPTIDE TRANSPORT SYSTEM PERMEASE PROTEIN DPPB-RELATED"/>
    <property type="match status" value="1"/>
</dbReference>
<evidence type="ECO:0000256" key="4">
    <source>
        <dbReference type="ARBA" id="ARBA00022692"/>
    </source>
</evidence>
<keyword evidence="2 7" id="KW-0813">Transport</keyword>
<dbReference type="Pfam" id="PF19300">
    <property type="entry name" value="BPD_transp_1_N"/>
    <property type="match status" value="1"/>
</dbReference>
<keyword evidence="4 7" id="KW-0812">Transmembrane</keyword>
<gene>
    <name evidence="10" type="ORF">SAMN05421684_4229</name>
</gene>
<dbReference type="SUPFAM" id="SSF161098">
    <property type="entry name" value="MetI-like"/>
    <property type="match status" value="1"/>
</dbReference>
<dbReference type="EMBL" id="FNQB01000002">
    <property type="protein sequence ID" value="SDZ29249.1"/>
    <property type="molecule type" value="Genomic_DNA"/>
</dbReference>
<dbReference type="GO" id="GO:0005886">
    <property type="term" value="C:plasma membrane"/>
    <property type="evidence" value="ECO:0007669"/>
    <property type="project" value="UniProtKB-SubCell"/>
</dbReference>
<feature type="transmembrane region" description="Helical" evidence="7">
    <location>
        <begin position="233"/>
        <end position="252"/>
    </location>
</feature>
<dbReference type="InterPro" id="IPR045621">
    <property type="entry name" value="BPD_transp_1_N"/>
</dbReference>
<evidence type="ECO:0000256" key="5">
    <source>
        <dbReference type="ARBA" id="ARBA00022989"/>
    </source>
</evidence>
<keyword evidence="11" id="KW-1185">Reference proteome</keyword>
<accession>A0A1H3RWL6</accession>
<evidence type="ECO:0000259" key="9">
    <source>
        <dbReference type="PROSITE" id="PS50928"/>
    </source>
</evidence>
<organism evidence="10 11">
    <name type="scientific">Asanoa ishikariensis</name>
    <dbReference type="NCBI Taxonomy" id="137265"/>
    <lineage>
        <taxon>Bacteria</taxon>
        <taxon>Bacillati</taxon>
        <taxon>Actinomycetota</taxon>
        <taxon>Actinomycetes</taxon>
        <taxon>Micromonosporales</taxon>
        <taxon>Micromonosporaceae</taxon>
        <taxon>Asanoa</taxon>
    </lineage>
</organism>
<evidence type="ECO:0000256" key="8">
    <source>
        <dbReference type="SAM" id="MobiDB-lite"/>
    </source>
</evidence>
<feature type="transmembrane region" description="Helical" evidence="7">
    <location>
        <begin position="329"/>
        <end position="352"/>
    </location>
</feature>
<keyword evidence="3" id="KW-1003">Cell membrane</keyword>
<feature type="transmembrane region" description="Helical" evidence="7">
    <location>
        <begin position="132"/>
        <end position="153"/>
    </location>
</feature>
<keyword evidence="6 7" id="KW-0472">Membrane</keyword>
<evidence type="ECO:0000256" key="1">
    <source>
        <dbReference type="ARBA" id="ARBA00004651"/>
    </source>
</evidence>
<dbReference type="Proteomes" id="UP000199632">
    <property type="component" value="Unassembled WGS sequence"/>
</dbReference>
<feature type="transmembrane region" description="Helical" evidence="7">
    <location>
        <begin position="165"/>
        <end position="187"/>
    </location>
</feature>